<evidence type="ECO:0000256" key="1">
    <source>
        <dbReference type="SAM" id="Phobius"/>
    </source>
</evidence>
<sequence>MAESSSMTLLPALVDVGTTLESATGFGRYLLVFVLAMLPAVEPFIVIPVAIGLGLDPILTGLAAFAGSTAAVASIVVAHQRIAAWWRRRTGSDPTASSDRYDRTRRVWERYGLTGLAFAGPILAGIHLTALLAAVAGSNGRVTLAWLTVGLAAWTVALVGATVGGLSLLGVA</sequence>
<dbReference type="OMA" id="WTTGLTL"/>
<dbReference type="EMBL" id="FORO01000004">
    <property type="protein sequence ID" value="SFI73365.1"/>
    <property type="molecule type" value="Genomic_DNA"/>
</dbReference>
<feature type="transmembrane region" description="Helical" evidence="1">
    <location>
        <begin position="144"/>
        <end position="171"/>
    </location>
</feature>
<proteinExistence type="predicted"/>
<protein>
    <submittedName>
        <fullName evidence="2">Putative small multi-drug export protein</fullName>
    </submittedName>
</protein>
<keyword evidence="1" id="KW-1133">Transmembrane helix</keyword>
<keyword evidence="1" id="KW-0812">Transmembrane</keyword>
<reference evidence="2 3" key="1">
    <citation type="submission" date="2016-10" db="EMBL/GenBank/DDBJ databases">
        <authorList>
            <person name="de Groot N.N."/>
        </authorList>
    </citation>
    <scope>NUCLEOTIDE SEQUENCE [LARGE SCALE GENOMIC DNA]</scope>
    <source>
        <strain evidence="2 3">SP2</strain>
    </source>
</reference>
<evidence type="ECO:0000313" key="3">
    <source>
        <dbReference type="Proteomes" id="UP000182829"/>
    </source>
</evidence>
<feature type="transmembrane region" description="Helical" evidence="1">
    <location>
        <begin position="57"/>
        <end position="79"/>
    </location>
</feature>
<gene>
    <name evidence="2" type="ORF">SAMN05443661_104112</name>
</gene>
<evidence type="ECO:0000313" key="2">
    <source>
        <dbReference type="EMBL" id="SFI73365.1"/>
    </source>
</evidence>
<dbReference type="Pfam" id="PF06695">
    <property type="entry name" value="Sm_multidrug_ex"/>
    <property type="match status" value="1"/>
</dbReference>
<feature type="transmembrane region" description="Helical" evidence="1">
    <location>
        <begin position="29"/>
        <end position="51"/>
    </location>
</feature>
<name>A0A1I3KMI3_9EURY</name>
<dbReference type="AlphaFoldDB" id="A0A1I3KMI3"/>
<dbReference type="InterPro" id="IPR009577">
    <property type="entry name" value="Sm_multidrug_ex"/>
</dbReference>
<keyword evidence="1" id="KW-0472">Membrane</keyword>
<organism evidence="2 3">
    <name type="scientific">Natronobacterium gregoryi</name>
    <dbReference type="NCBI Taxonomy" id="44930"/>
    <lineage>
        <taxon>Archaea</taxon>
        <taxon>Methanobacteriati</taxon>
        <taxon>Methanobacteriota</taxon>
        <taxon>Stenosarchaea group</taxon>
        <taxon>Halobacteria</taxon>
        <taxon>Halobacteriales</taxon>
        <taxon>Natrialbaceae</taxon>
        <taxon>Natronobacterium</taxon>
    </lineage>
</organism>
<accession>A0A1I3KMI3</accession>
<feature type="transmembrane region" description="Helical" evidence="1">
    <location>
        <begin position="113"/>
        <end position="138"/>
    </location>
</feature>
<dbReference type="Proteomes" id="UP000182829">
    <property type="component" value="Unassembled WGS sequence"/>
</dbReference>